<feature type="non-terminal residue" evidence="3">
    <location>
        <position position="148"/>
    </location>
</feature>
<dbReference type="EMBL" id="JANBPK010000937">
    <property type="protein sequence ID" value="KAJ2928169.1"/>
    <property type="molecule type" value="Genomic_DNA"/>
</dbReference>
<name>A0A9W8J8B4_9AGAR</name>
<feature type="compositionally biased region" description="Polar residues" evidence="1">
    <location>
        <begin position="134"/>
        <end position="148"/>
    </location>
</feature>
<dbReference type="AlphaFoldDB" id="A0A9W8J8B4"/>
<keyword evidence="4" id="KW-1185">Reference proteome</keyword>
<reference evidence="3" key="1">
    <citation type="submission" date="2022-06" db="EMBL/GenBank/DDBJ databases">
        <title>Genome Sequence of Candolleomyces eurysporus.</title>
        <authorList>
            <person name="Buettner E."/>
        </authorList>
    </citation>
    <scope>NUCLEOTIDE SEQUENCE</scope>
    <source>
        <strain evidence="3">VTCC 930004</strain>
    </source>
</reference>
<comment type="caution">
    <text evidence="3">The sequence shown here is derived from an EMBL/GenBank/DDBJ whole genome shotgun (WGS) entry which is preliminary data.</text>
</comment>
<gene>
    <name evidence="3" type="ORF">H1R20_g8915</name>
</gene>
<keyword evidence="2" id="KW-0812">Transmembrane</keyword>
<sequence>MVTGLISFHLLKARRNISKLLPSNDMHVYTGVVAILIESALPLSVFGVIFAAFTRAALNPRGPGFIVAYYTFGCLFYSFCSLSPHMIIFRVTTGRSWLKFPRANETVNPVSNPINFAHHTTDSSSDSQSAVNGEFTNPASEKAQTSEV</sequence>
<feature type="transmembrane region" description="Helical" evidence="2">
    <location>
        <begin position="65"/>
        <end position="89"/>
    </location>
</feature>
<evidence type="ECO:0000313" key="4">
    <source>
        <dbReference type="Proteomes" id="UP001140091"/>
    </source>
</evidence>
<feature type="region of interest" description="Disordered" evidence="1">
    <location>
        <begin position="118"/>
        <end position="148"/>
    </location>
</feature>
<keyword evidence="2" id="KW-0472">Membrane</keyword>
<protein>
    <submittedName>
        <fullName evidence="3">Uncharacterized protein</fullName>
    </submittedName>
</protein>
<organism evidence="3 4">
    <name type="scientific">Candolleomyces eurysporus</name>
    <dbReference type="NCBI Taxonomy" id="2828524"/>
    <lineage>
        <taxon>Eukaryota</taxon>
        <taxon>Fungi</taxon>
        <taxon>Dikarya</taxon>
        <taxon>Basidiomycota</taxon>
        <taxon>Agaricomycotina</taxon>
        <taxon>Agaricomycetes</taxon>
        <taxon>Agaricomycetidae</taxon>
        <taxon>Agaricales</taxon>
        <taxon>Agaricineae</taxon>
        <taxon>Psathyrellaceae</taxon>
        <taxon>Candolleomyces</taxon>
    </lineage>
</organism>
<evidence type="ECO:0000256" key="1">
    <source>
        <dbReference type="SAM" id="MobiDB-lite"/>
    </source>
</evidence>
<evidence type="ECO:0000256" key="2">
    <source>
        <dbReference type="SAM" id="Phobius"/>
    </source>
</evidence>
<dbReference type="Proteomes" id="UP001140091">
    <property type="component" value="Unassembled WGS sequence"/>
</dbReference>
<accession>A0A9W8J8B4</accession>
<dbReference type="OrthoDB" id="3054067at2759"/>
<evidence type="ECO:0000313" key="3">
    <source>
        <dbReference type="EMBL" id="KAJ2928169.1"/>
    </source>
</evidence>
<proteinExistence type="predicted"/>
<feature type="transmembrane region" description="Helical" evidence="2">
    <location>
        <begin position="28"/>
        <end position="53"/>
    </location>
</feature>
<keyword evidence="2" id="KW-1133">Transmembrane helix</keyword>